<accession>A0ABD2XXP3</accession>
<dbReference type="SUPFAM" id="SSF49785">
    <property type="entry name" value="Galactose-binding domain-like"/>
    <property type="match status" value="1"/>
</dbReference>
<dbReference type="PANTHER" id="PTHR35833">
    <property type="entry name" value="GALACTOSE-BINDING DOMAIN-LIKE, ARMADILLO-TYPE FOLD PROTEIN-RELATED"/>
    <property type="match status" value="1"/>
</dbReference>
<evidence type="ECO:0000313" key="3">
    <source>
        <dbReference type="EMBL" id="KAL3500144.1"/>
    </source>
</evidence>
<feature type="coiled-coil region" evidence="1">
    <location>
        <begin position="1860"/>
        <end position="1922"/>
    </location>
</feature>
<evidence type="ECO:0000256" key="1">
    <source>
        <dbReference type="SAM" id="Coils"/>
    </source>
</evidence>
<organism evidence="3 4">
    <name type="scientific">Cinchona calisaya</name>
    <dbReference type="NCBI Taxonomy" id="153742"/>
    <lineage>
        <taxon>Eukaryota</taxon>
        <taxon>Viridiplantae</taxon>
        <taxon>Streptophyta</taxon>
        <taxon>Embryophyta</taxon>
        <taxon>Tracheophyta</taxon>
        <taxon>Spermatophyta</taxon>
        <taxon>Magnoliopsida</taxon>
        <taxon>eudicotyledons</taxon>
        <taxon>Gunneridae</taxon>
        <taxon>Pentapetalae</taxon>
        <taxon>asterids</taxon>
        <taxon>lamiids</taxon>
        <taxon>Gentianales</taxon>
        <taxon>Rubiaceae</taxon>
        <taxon>Cinchonoideae</taxon>
        <taxon>Cinchoneae</taxon>
        <taxon>Cinchona</taxon>
    </lineage>
</organism>
<dbReference type="Proteomes" id="UP001630127">
    <property type="component" value="Unassembled WGS sequence"/>
</dbReference>
<feature type="compositionally biased region" description="Basic and acidic residues" evidence="2">
    <location>
        <begin position="2147"/>
        <end position="2166"/>
    </location>
</feature>
<feature type="compositionally biased region" description="Low complexity" evidence="2">
    <location>
        <begin position="2053"/>
        <end position="2067"/>
    </location>
</feature>
<feature type="compositionally biased region" description="Basic and acidic residues" evidence="2">
    <location>
        <begin position="1989"/>
        <end position="2009"/>
    </location>
</feature>
<dbReference type="EMBL" id="JBJUIK010000016">
    <property type="protein sequence ID" value="KAL3500144.1"/>
    <property type="molecule type" value="Genomic_DNA"/>
</dbReference>
<gene>
    <name evidence="3" type="ORF">ACH5RR_039237</name>
</gene>
<feature type="compositionally biased region" description="Polar residues" evidence="2">
    <location>
        <begin position="651"/>
        <end position="664"/>
    </location>
</feature>
<dbReference type="Gene3D" id="2.60.120.260">
    <property type="entry name" value="Galactose-binding domain-like"/>
    <property type="match status" value="1"/>
</dbReference>
<feature type="compositionally biased region" description="Polar residues" evidence="2">
    <location>
        <begin position="2077"/>
        <end position="2090"/>
    </location>
</feature>
<name>A0ABD2XXP3_9GENT</name>
<feature type="region of interest" description="Disordered" evidence="2">
    <location>
        <begin position="1989"/>
        <end position="2166"/>
    </location>
</feature>
<reference evidence="3 4" key="1">
    <citation type="submission" date="2024-11" db="EMBL/GenBank/DDBJ databases">
        <title>A near-complete genome assembly of Cinchona calisaya.</title>
        <authorList>
            <person name="Lian D.C."/>
            <person name="Zhao X.W."/>
            <person name="Wei L."/>
        </authorList>
    </citation>
    <scope>NUCLEOTIDE SEQUENCE [LARGE SCALE GENOMIC DNA]</scope>
    <source>
        <tissue evidence="3">Nenye</tissue>
    </source>
</reference>
<dbReference type="PANTHER" id="PTHR35833:SF1">
    <property type="entry name" value="GALACTOSE-BINDING DOMAIN-CONTAINING PROTEIN"/>
    <property type="match status" value="1"/>
</dbReference>
<proteinExistence type="predicted"/>
<protein>
    <submittedName>
        <fullName evidence="3">Uncharacterized protein</fullName>
    </submittedName>
</protein>
<feature type="region of interest" description="Disordered" evidence="2">
    <location>
        <begin position="643"/>
        <end position="670"/>
    </location>
</feature>
<comment type="caution">
    <text evidence="3">The sequence shown here is derived from an EMBL/GenBank/DDBJ whole genome shotgun (WGS) entry which is preliminary data.</text>
</comment>
<feature type="compositionally biased region" description="Low complexity" evidence="2">
    <location>
        <begin position="2127"/>
        <end position="2137"/>
    </location>
</feature>
<keyword evidence="1" id="KW-0175">Coiled coil</keyword>
<evidence type="ECO:0000313" key="4">
    <source>
        <dbReference type="Proteomes" id="UP001630127"/>
    </source>
</evidence>
<sequence length="2166" mass="243102">MEVELEPRVKHLSFKVKAISRESPSQKAAYLLDTDLRNHWSTGTNTKEWILLELDEPCLLSHVRVYNKSVLEWEVSVGLRYKPETFVRVHPRCEAPRREIVYPMNYSPCRYVRISCLRGNPIAIFFIQLIGISVSGLEPEFQPVVNHLLPHIISHKQDAHDMHLQLLQEMTSRLVTFLPQLEADLIAFSEAAESTLRFLAMLAGPFYPILCSVNEREASKVGANGLDSEASKNGQISVAFTVSSNFEPRRLRSASVSILPTSSYLVFRPDAIFTLLRMAYKEPNLGKVCRMASKILLKLTDAVEPEVRSPMSDVITDEASKSQPSGPLSYVGYSALFGEEFITPDCHPEPNYLNFLDIVLVEEGLLHLLYACAAQPLLCSKLADSTSEFWLALPLVQALLSALRPSVSSSDPIDDSFSQWEQPSVQHALSQIVAMSSSSIYRPLLRACAGYLASFSPSHARAACVLIDLCSSVLAPWMAQVVAKVDLAMELVEDLFGELQGACVNFARARAALKYIVLALSGNMDDIMAKYKDVKHQILFLVEMLEPFLDPAMTPVKSAISFGNVSSIFLEKQEHNCAIALNVIHTAARKPAVLPPLEAEWRRGSVAPSVLLSILDPHMQLPPDVDLRKTPVSESLETHSLIISSSPSVSQNGGASLKSNSQDDSNGKMDKFDITGKMDIAEDLSALFAPSELCSLSLTNVSGSLDVKNSDANFCNVNMVGNTVLKSSSNQSQDNVLGNNTFAIEYSNLKANYLQLMNYRDSELRASEFRRFALALESQSPLTPEGHSTAIDSLLLAAECFINPYFMMPFRGSSQDINKGKVNMNSENYGLRDVRKVLEKKDTELKIVDDLERKRDKAVLELLLEAAELDRKYQKTELDVELAASYTEESEEVVNLSPDDILFADAITLVRQNQAILCNFLIQRLQRDQHSMHEILMQSLLFLLHSATKLFCTPESIVDIMLNSAESFNGLLKSIYYQFKEGSLQLDHCKLHEVQRRWVLLQRLVIASSGSDQESSFFLSVQNGLRFANLIPPSAWLQKISVFSSSASPLVRYLGWMAVSRNAKQYLKERLFLSSDLSQLTYLISIFSDELSLIGNIVDPKDDPKKTEESRVKDTIDEHGFGHSGQQYVDQSFHAIYPEICQFFPDLKKQFEEFGESILEAIRLQLRSLSSAVVPDLMCWFSDLCSWPFLEKEKDQLYSQRNPDHQKGYVAKNAKAVILFVLESILCEHMEAIVLEVPRLVQVLASLCRSCYCDVAFLDSVLHLVKPIIAHSLHKVSEDEKLLSDHSCPNFESLCFDELLDDIRGSNGDQGHQKEIEYSRALTIFVLASVFPDLSFHCKIKILKSSLCWADFASFELKTSFHDYLCAYQTLMESCKNCLVVTSRVLGIIPFKASLYSGSTICESPDDSSRSCSLFLDDAFNLSSSTEIPENLQSTNNSADHMDVKGCQFATEEIVKFWEELECLIHKLSPTIDQCCKIHHKLAKKLVITSAECFVYSKVLSLVMQRVVVPSVIEKENITPTSSIDGSMDDFNISLLEYAELILVLQEKHCWEVASVMLDCLLGVPRCFCLDIVIYKLCSIVKGFSFSAPNIAWRLQTDKWLSFLFRRGTHLLPNCESPLVDLFCSMLKHPEPEQRYIAVKHLRKLIGEDMIGGAALLSSKSTSEVANSDLVISSSMPILSSLVSGTWDQVACLVSSDASVLLRIHAMALLLSYIPFAVRQKLQSFLAASDSVLQNLANLAQPTCEGPVSKFSLALIANICLHLPAEDISLIPEIVWRNIEFIGMQENERCSLSLERRTCKALCRLRADGDEAKQMLREVLSSSSSEQLDPDFGSTRASILQVMANFTSVQSYFDFFSKEMDKKCLEFEEAEIEMELLQKEYAPSESSSDIKDWNQLPFLAACAKNDNRLQQIKNDVRSLEKTNLREEIIARRQQKLLLKRARQKYLEEAALREAELLQELDRERTSEVEREIERQQLLELERAKTRELQHNLDMEREKNTQRELQRELEQMESGARPSRREFAASTHSSRSRYRERENGRAVTEGNLRGSTGGTQSDTTTTSSSMGTMPKVVLSGGRQFSGQLPTILQSQDRSDDCGSAYEENFDGSKDSGDTSSIGDPDMVSALEGQSVSFGSSSRHGSRGGKTRQIMERRERDSRREGKWERKH</sequence>
<evidence type="ECO:0000256" key="2">
    <source>
        <dbReference type="SAM" id="MobiDB-lite"/>
    </source>
</evidence>
<keyword evidence="4" id="KW-1185">Reference proteome</keyword>
<dbReference type="InterPro" id="IPR008979">
    <property type="entry name" value="Galactose-bd-like_sf"/>
</dbReference>